<dbReference type="Pfam" id="PF13620">
    <property type="entry name" value="CarboxypepD_reg"/>
    <property type="match status" value="1"/>
</dbReference>
<protein>
    <submittedName>
        <fullName evidence="9">Carboxypeptidase regulatory-like domain-containing protein</fullName>
    </submittedName>
</protein>
<keyword evidence="2" id="KW-0813">Transport</keyword>
<evidence type="ECO:0000313" key="10">
    <source>
        <dbReference type="Proteomes" id="UP000182427"/>
    </source>
</evidence>
<dbReference type="GO" id="GO:0015344">
    <property type="term" value="F:siderophore uptake transmembrane transporter activity"/>
    <property type="evidence" value="ECO:0007669"/>
    <property type="project" value="TreeGrafter"/>
</dbReference>
<feature type="signal peptide" evidence="7">
    <location>
        <begin position="1"/>
        <end position="18"/>
    </location>
</feature>
<dbReference type="Proteomes" id="UP000182427">
    <property type="component" value="Chromosome I"/>
</dbReference>
<dbReference type="SUPFAM" id="SSF49452">
    <property type="entry name" value="Starch-binding domain-like"/>
    <property type="match status" value="1"/>
</dbReference>
<keyword evidence="9" id="KW-0378">Hydrolase</keyword>
<keyword evidence="7" id="KW-0732">Signal</keyword>
<evidence type="ECO:0000256" key="3">
    <source>
        <dbReference type="ARBA" id="ARBA00022452"/>
    </source>
</evidence>
<accession>A0A1G7H857</accession>
<dbReference type="InterPro" id="IPR057601">
    <property type="entry name" value="Oar-like_b-barrel"/>
</dbReference>
<dbReference type="InterPro" id="IPR036942">
    <property type="entry name" value="Beta-barrel_TonB_sf"/>
</dbReference>
<evidence type="ECO:0000256" key="4">
    <source>
        <dbReference type="ARBA" id="ARBA00022692"/>
    </source>
</evidence>
<keyword evidence="4" id="KW-0812">Transmembrane</keyword>
<dbReference type="PANTHER" id="PTHR30069">
    <property type="entry name" value="TONB-DEPENDENT OUTER MEMBRANE RECEPTOR"/>
    <property type="match status" value="1"/>
</dbReference>
<feature type="domain" description="TonB-dependent transporter Oar-like beta-barrel" evidence="8">
    <location>
        <begin position="245"/>
        <end position="1091"/>
    </location>
</feature>
<dbReference type="GO" id="GO:0009279">
    <property type="term" value="C:cell outer membrane"/>
    <property type="evidence" value="ECO:0007669"/>
    <property type="project" value="UniProtKB-SubCell"/>
</dbReference>
<dbReference type="InterPro" id="IPR013784">
    <property type="entry name" value="Carb-bd-like_fold"/>
</dbReference>
<keyword evidence="9" id="KW-0645">Protease</keyword>
<dbReference type="SUPFAM" id="SSF56935">
    <property type="entry name" value="Porins"/>
    <property type="match status" value="1"/>
</dbReference>
<dbReference type="Gene3D" id="2.60.40.1120">
    <property type="entry name" value="Carboxypeptidase-like, regulatory domain"/>
    <property type="match status" value="1"/>
</dbReference>
<organism evidence="9 10">
    <name type="scientific">Terriglobus roseus</name>
    <dbReference type="NCBI Taxonomy" id="392734"/>
    <lineage>
        <taxon>Bacteria</taxon>
        <taxon>Pseudomonadati</taxon>
        <taxon>Acidobacteriota</taxon>
        <taxon>Terriglobia</taxon>
        <taxon>Terriglobales</taxon>
        <taxon>Acidobacteriaceae</taxon>
        <taxon>Terriglobus</taxon>
    </lineage>
</organism>
<proteinExistence type="predicted"/>
<dbReference type="InterPro" id="IPR039426">
    <property type="entry name" value="TonB-dep_rcpt-like"/>
</dbReference>
<evidence type="ECO:0000256" key="7">
    <source>
        <dbReference type="SAM" id="SignalP"/>
    </source>
</evidence>
<evidence type="ECO:0000256" key="1">
    <source>
        <dbReference type="ARBA" id="ARBA00004571"/>
    </source>
</evidence>
<dbReference type="PANTHER" id="PTHR30069:SF46">
    <property type="entry name" value="OAR PROTEIN"/>
    <property type="match status" value="1"/>
</dbReference>
<dbReference type="GO" id="GO:0030246">
    <property type="term" value="F:carbohydrate binding"/>
    <property type="evidence" value="ECO:0007669"/>
    <property type="project" value="InterPro"/>
</dbReference>
<dbReference type="GO" id="GO:0044718">
    <property type="term" value="P:siderophore transmembrane transport"/>
    <property type="evidence" value="ECO:0007669"/>
    <property type="project" value="TreeGrafter"/>
</dbReference>
<evidence type="ECO:0000259" key="8">
    <source>
        <dbReference type="Pfam" id="PF25183"/>
    </source>
</evidence>
<dbReference type="OrthoDB" id="98392at2"/>
<sequence>MRKILPLLVCLTSLPVAARAQFDTGAVLGIVSDETKLPISDVKITLEDVTRGTRSAITSGTNGAFQFPSVPIGRYHIRTQHAGFGEQVSQDFDLTLGARLRIDFELHPEQVSTVVEVMADVPLLQTENSDRGQTINAAQIRELPLNGRYYSDLVLLGTGVMRSPSSYGSSSSFREGSFNVNGLRSTTNNFVLDGLDNNYFGTSNQGFANQVVQPPPDAIAEFRLITNNQPAEYGRSGGGTIIASLRSGTNQFHGNVWEFIRNTEFNANGYFKAATGKPRLNRNQFGFTFGGPIWKDKTFFFTDYEGYREVSSTVASATLPTVAQRLGALGVPVRNPYTGTLYADGRIPSTDIIRFASTVLAALPAPTSATSGANYTGLYRITDKRNKGDIRIDHYFSQKIRIFGRYDQSAFNVFDPGLITGLAGGGGNGNQIVPIKAAAGGLTWTLSERTLVDFGFGFSQSDAGKSPPLAGGPSMLELFGIPGLPTDPAYTGGISSETLIGFSALGRQATSPQFQHPTLYDPKVNFTHILGTHTLKVGAEYQWLGVRTLDVNPILGRDVYSAIFSAPAVGTILPNGTTVTAAQINANQALYSLADFLYGARNQYQLVNPGYVNHRQQATFLYVQDDWKLRKNLTVNLGLRYELVTPFYERDNLLSNYDPTTNSMLLAKSGSIYDRALVNMDTNNFAPRIGASWSADANTVIHGGFSMGYINTNRTGTSYLAYNAPRFILATVTQSDPRASSFRNTQQGFPADFTSSSSFNPRNSTVQYIPRDTPSGQVQSYYVSVQRQLPYQWLVDVGYVGNNSKNLIIINDINQARPNAVNENTNVELRRPNQSFSSIAATLPYGTSNYNGLQIRLEKQASKGFYFLNSFTWSKTIDIAAQAFDSNNGNGTSVQDINNVQADRGISNYNRPFNNVTSVLYELPFGHGRSYLANTPRAIDYVLGGWDLNTIINMRSGEPFTLSYTPNAQQQVVPVLSVLGRNSYRPNVSGSLLAPAGSRTPSNYLNRANVSVPLYYSPFGNSGRNTVRGYAFYQTDLGISKRFPITEQIRVLFRAEAFNLFNRSNFTAPDGNISNATFGVITSTYPPRQMQFALKVQF</sequence>
<dbReference type="AlphaFoldDB" id="A0A1G7H857"/>
<comment type="subcellular location">
    <subcellularLocation>
        <location evidence="1">Cell outer membrane</location>
        <topology evidence="1">Multi-pass membrane protein</topology>
    </subcellularLocation>
</comment>
<evidence type="ECO:0000256" key="2">
    <source>
        <dbReference type="ARBA" id="ARBA00022448"/>
    </source>
</evidence>
<dbReference type="Gene3D" id="2.40.170.20">
    <property type="entry name" value="TonB-dependent receptor, beta-barrel domain"/>
    <property type="match status" value="1"/>
</dbReference>
<gene>
    <name evidence="9" type="ORF">SAMN05444167_0951</name>
</gene>
<evidence type="ECO:0000256" key="6">
    <source>
        <dbReference type="ARBA" id="ARBA00023237"/>
    </source>
</evidence>
<keyword evidence="6" id="KW-0998">Cell outer membrane</keyword>
<dbReference type="Pfam" id="PF25183">
    <property type="entry name" value="OMP_b-brl_4"/>
    <property type="match status" value="1"/>
</dbReference>
<evidence type="ECO:0000256" key="5">
    <source>
        <dbReference type="ARBA" id="ARBA00023136"/>
    </source>
</evidence>
<dbReference type="RefSeq" id="WP_083344149.1">
    <property type="nucleotide sequence ID" value="NZ_LT629690.1"/>
</dbReference>
<keyword evidence="5" id="KW-0472">Membrane</keyword>
<keyword evidence="3" id="KW-1134">Transmembrane beta strand</keyword>
<evidence type="ECO:0000313" key="9">
    <source>
        <dbReference type="EMBL" id="SDE96503.1"/>
    </source>
</evidence>
<dbReference type="GO" id="GO:0004180">
    <property type="term" value="F:carboxypeptidase activity"/>
    <property type="evidence" value="ECO:0007669"/>
    <property type="project" value="UniProtKB-KW"/>
</dbReference>
<feature type="chain" id="PRO_5009241249" evidence="7">
    <location>
        <begin position="19"/>
        <end position="1098"/>
    </location>
</feature>
<dbReference type="EMBL" id="LT629690">
    <property type="protein sequence ID" value="SDE96503.1"/>
    <property type="molecule type" value="Genomic_DNA"/>
</dbReference>
<keyword evidence="10" id="KW-1185">Reference proteome</keyword>
<reference evidence="9 10" key="1">
    <citation type="submission" date="2016-10" db="EMBL/GenBank/DDBJ databases">
        <authorList>
            <person name="de Groot N.N."/>
        </authorList>
    </citation>
    <scope>NUCLEOTIDE SEQUENCE [LARGE SCALE GENOMIC DNA]</scope>
    <source>
        <strain evidence="9 10">GAS232</strain>
    </source>
</reference>
<keyword evidence="9" id="KW-0121">Carboxypeptidase</keyword>
<name>A0A1G7H857_9BACT</name>